<gene>
    <name evidence="1" type="ORF">BDU57DRAFT_402746</name>
</gene>
<reference evidence="1" key="1">
    <citation type="journal article" date="2020" name="Stud. Mycol.">
        <title>101 Dothideomycetes genomes: a test case for predicting lifestyles and emergence of pathogens.</title>
        <authorList>
            <person name="Haridas S."/>
            <person name="Albert R."/>
            <person name="Binder M."/>
            <person name="Bloem J."/>
            <person name="Labutti K."/>
            <person name="Salamov A."/>
            <person name="Andreopoulos B."/>
            <person name="Baker S."/>
            <person name="Barry K."/>
            <person name="Bills G."/>
            <person name="Bluhm B."/>
            <person name="Cannon C."/>
            <person name="Castanera R."/>
            <person name="Culley D."/>
            <person name="Daum C."/>
            <person name="Ezra D."/>
            <person name="Gonzalez J."/>
            <person name="Henrissat B."/>
            <person name="Kuo A."/>
            <person name="Liang C."/>
            <person name="Lipzen A."/>
            <person name="Lutzoni F."/>
            <person name="Magnuson J."/>
            <person name="Mondo S."/>
            <person name="Nolan M."/>
            <person name="Ohm R."/>
            <person name="Pangilinan J."/>
            <person name="Park H.-J."/>
            <person name="Ramirez L."/>
            <person name="Alfaro M."/>
            <person name="Sun H."/>
            <person name="Tritt A."/>
            <person name="Yoshinaga Y."/>
            <person name="Zwiers L.-H."/>
            <person name="Turgeon B."/>
            <person name="Goodwin S."/>
            <person name="Spatafora J."/>
            <person name="Crous P."/>
            <person name="Grigoriev I."/>
        </authorList>
    </citation>
    <scope>NUCLEOTIDE SEQUENCE</scope>
    <source>
        <strain evidence="1">HMLAC05119</strain>
    </source>
</reference>
<evidence type="ECO:0000313" key="2">
    <source>
        <dbReference type="Proteomes" id="UP000800096"/>
    </source>
</evidence>
<proteinExistence type="predicted"/>
<organism evidence="1 2">
    <name type="scientific">Ampelomyces quisqualis</name>
    <name type="common">Powdery mildew agent</name>
    <dbReference type="NCBI Taxonomy" id="50730"/>
    <lineage>
        <taxon>Eukaryota</taxon>
        <taxon>Fungi</taxon>
        <taxon>Dikarya</taxon>
        <taxon>Ascomycota</taxon>
        <taxon>Pezizomycotina</taxon>
        <taxon>Dothideomycetes</taxon>
        <taxon>Pleosporomycetidae</taxon>
        <taxon>Pleosporales</taxon>
        <taxon>Pleosporineae</taxon>
        <taxon>Phaeosphaeriaceae</taxon>
        <taxon>Ampelomyces</taxon>
    </lineage>
</organism>
<feature type="non-terminal residue" evidence="1">
    <location>
        <position position="1"/>
    </location>
</feature>
<dbReference type="OrthoDB" id="3687828at2759"/>
<sequence>SVLDLSFEEYKAAHLNINEQHALIGRIRDEVPLADRDEIDGFLLMEAAKQLELCVFPMCKMMHVDPKAVKKMLDDQFRKAYGLDVEDETTRNLQKSTMAPGGVVGAVGVKDDIPMAGSSVESQVEDKDALADEPAKKKLKRAEKSAVQKELKAYQVKKKRGRKECFILALKSKVVAEKWAALTT</sequence>
<dbReference type="Proteomes" id="UP000800096">
    <property type="component" value="Unassembled WGS sequence"/>
</dbReference>
<dbReference type="EMBL" id="ML979141">
    <property type="protein sequence ID" value="KAF1912077.1"/>
    <property type="molecule type" value="Genomic_DNA"/>
</dbReference>
<keyword evidence="2" id="KW-1185">Reference proteome</keyword>
<feature type="non-terminal residue" evidence="1">
    <location>
        <position position="184"/>
    </location>
</feature>
<name>A0A6A5QCW7_AMPQU</name>
<protein>
    <submittedName>
        <fullName evidence="1">Uncharacterized protein</fullName>
    </submittedName>
</protein>
<evidence type="ECO:0000313" key="1">
    <source>
        <dbReference type="EMBL" id="KAF1912077.1"/>
    </source>
</evidence>
<dbReference type="AlphaFoldDB" id="A0A6A5QCW7"/>
<accession>A0A6A5QCW7</accession>